<evidence type="ECO:0000313" key="2">
    <source>
        <dbReference type="EMBL" id="KAK4307634.1"/>
    </source>
</evidence>
<organism evidence="2 3">
    <name type="scientific">Petrolisthes manimaculis</name>
    <dbReference type="NCBI Taxonomy" id="1843537"/>
    <lineage>
        <taxon>Eukaryota</taxon>
        <taxon>Metazoa</taxon>
        <taxon>Ecdysozoa</taxon>
        <taxon>Arthropoda</taxon>
        <taxon>Crustacea</taxon>
        <taxon>Multicrustacea</taxon>
        <taxon>Malacostraca</taxon>
        <taxon>Eumalacostraca</taxon>
        <taxon>Eucarida</taxon>
        <taxon>Decapoda</taxon>
        <taxon>Pleocyemata</taxon>
        <taxon>Anomura</taxon>
        <taxon>Galatheoidea</taxon>
        <taxon>Porcellanidae</taxon>
        <taxon>Petrolisthes</taxon>
    </lineage>
</organism>
<dbReference type="AlphaFoldDB" id="A0AAE1PHZ8"/>
<dbReference type="Proteomes" id="UP001292094">
    <property type="component" value="Unassembled WGS sequence"/>
</dbReference>
<feature type="compositionally biased region" description="Polar residues" evidence="1">
    <location>
        <begin position="67"/>
        <end position="91"/>
    </location>
</feature>
<proteinExistence type="predicted"/>
<sequence>MAVGGHMERVWARWRALGGRPLLTSLPKTRPSGHGKDLLVGGLGWEKQPLHPPTSVTLPDPRPLSAQDDQSSASPISSWGEQSTNHYRWKS</sequence>
<dbReference type="EMBL" id="JAWZYT010001985">
    <property type="protein sequence ID" value="KAK4307634.1"/>
    <property type="molecule type" value="Genomic_DNA"/>
</dbReference>
<keyword evidence="3" id="KW-1185">Reference proteome</keyword>
<feature type="region of interest" description="Disordered" evidence="1">
    <location>
        <begin position="22"/>
        <end position="91"/>
    </location>
</feature>
<reference evidence="2" key="1">
    <citation type="submission" date="2023-11" db="EMBL/GenBank/DDBJ databases">
        <title>Genome assemblies of two species of porcelain crab, Petrolisthes cinctipes and Petrolisthes manimaculis (Anomura: Porcellanidae).</title>
        <authorList>
            <person name="Angst P."/>
        </authorList>
    </citation>
    <scope>NUCLEOTIDE SEQUENCE</scope>
    <source>
        <strain evidence="2">PB745_02</strain>
        <tissue evidence="2">Gill</tissue>
    </source>
</reference>
<protein>
    <submittedName>
        <fullName evidence="2">Uncharacterized protein</fullName>
    </submittedName>
</protein>
<comment type="caution">
    <text evidence="2">The sequence shown here is derived from an EMBL/GenBank/DDBJ whole genome shotgun (WGS) entry which is preliminary data.</text>
</comment>
<name>A0AAE1PHZ8_9EUCA</name>
<gene>
    <name evidence="2" type="ORF">Pmani_020611</name>
</gene>
<accession>A0AAE1PHZ8</accession>
<evidence type="ECO:0000256" key="1">
    <source>
        <dbReference type="SAM" id="MobiDB-lite"/>
    </source>
</evidence>
<evidence type="ECO:0000313" key="3">
    <source>
        <dbReference type="Proteomes" id="UP001292094"/>
    </source>
</evidence>